<accession>A0A8S4SD91</accession>
<proteinExistence type="predicted"/>
<dbReference type="OrthoDB" id="10569661at2759"/>
<reference evidence="1" key="1">
    <citation type="submission" date="2022-03" db="EMBL/GenBank/DDBJ databases">
        <authorList>
            <person name="Lindestad O."/>
        </authorList>
    </citation>
    <scope>NUCLEOTIDE SEQUENCE</scope>
</reference>
<comment type="caution">
    <text evidence="1">The sequence shown here is derived from an EMBL/GenBank/DDBJ whole genome shotgun (WGS) entry which is preliminary data.</text>
</comment>
<organism evidence="1 2">
    <name type="scientific">Pararge aegeria aegeria</name>
    <dbReference type="NCBI Taxonomy" id="348720"/>
    <lineage>
        <taxon>Eukaryota</taxon>
        <taxon>Metazoa</taxon>
        <taxon>Ecdysozoa</taxon>
        <taxon>Arthropoda</taxon>
        <taxon>Hexapoda</taxon>
        <taxon>Insecta</taxon>
        <taxon>Pterygota</taxon>
        <taxon>Neoptera</taxon>
        <taxon>Endopterygota</taxon>
        <taxon>Lepidoptera</taxon>
        <taxon>Glossata</taxon>
        <taxon>Ditrysia</taxon>
        <taxon>Papilionoidea</taxon>
        <taxon>Nymphalidae</taxon>
        <taxon>Satyrinae</taxon>
        <taxon>Satyrini</taxon>
        <taxon>Parargina</taxon>
        <taxon>Pararge</taxon>
    </lineage>
</organism>
<dbReference type="Proteomes" id="UP000838756">
    <property type="component" value="Unassembled WGS sequence"/>
</dbReference>
<protein>
    <submittedName>
        <fullName evidence="1">Jg7580 protein</fullName>
    </submittedName>
</protein>
<keyword evidence="2" id="KW-1185">Reference proteome</keyword>
<dbReference type="AlphaFoldDB" id="A0A8S4SD91"/>
<evidence type="ECO:0000313" key="2">
    <source>
        <dbReference type="Proteomes" id="UP000838756"/>
    </source>
</evidence>
<dbReference type="EMBL" id="CAKXAJ010026118">
    <property type="protein sequence ID" value="CAH2257375.1"/>
    <property type="molecule type" value="Genomic_DNA"/>
</dbReference>
<gene>
    <name evidence="1" type="primary">jg7580</name>
    <name evidence="1" type="ORF">PAEG_LOCUS23149</name>
</gene>
<name>A0A8S4SD91_9NEOP</name>
<sequence length="101" mass="11582">MRRIIFKHAGQERVMGLHTPLRTLWRSRRHAGFLTMFYFTVEASDLLLPSLGLSPYLVGRNLPLYVVPLVRLPAGFTLASRAHSRSLARRPGRQVLKQVIF</sequence>
<evidence type="ECO:0000313" key="1">
    <source>
        <dbReference type="EMBL" id="CAH2257375.1"/>
    </source>
</evidence>